<keyword evidence="1" id="KW-0175">Coiled coil</keyword>
<comment type="caution">
    <text evidence="3">The sequence shown here is derived from an EMBL/GenBank/DDBJ whole genome shotgun (WGS) entry which is preliminary data.</text>
</comment>
<feature type="coiled-coil region" evidence="1">
    <location>
        <begin position="86"/>
        <end position="117"/>
    </location>
</feature>
<gene>
    <name evidence="3" type="ORF">GCK32_009264</name>
</gene>
<evidence type="ECO:0000256" key="2">
    <source>
        <dbReference type="SAM" id="MobiDB-lite"/>
    </source>
</evidence>
<dbReference type="AlphaFoldDB" id="A0AAN8FI28"/>
<organism evidence="3 4">
    <name type="scientific">Trichostrongylus colubriformis</name>
    <name type="common">Black scour worm</name>
    <dbReference type="NCBI Taxonomy" id="6319"/>
    <lineage>
        <taxon>Eukaryota</taxon>
        <taxon>Metazoa</taxon>
        <taxon>Ecdysozoa</taxon>
        <taxon>Nematoda</taxon>
        <taxon>Chromadorea</taxon>
        <taxon>Rhabditida</taxon>
        <taxon>Rhabditina</taxon>
        <taxon>Rhabditomorpha</taxon>
        <taxon>Strongyloidea</taxon>
        <taxon>Trichostrongylidae</taxon>
        <taxon>Trichostrongylus</taxon>
    </lineage>
</organism>
<feature type="compositionally biased region" description="Basic and acidic residues" evidence="2">
    <location>
        <begin position="60"/>
        <end position="75"/>
    </location>
</feature>
<proteinExistence type="predicted"/>
<feature type="compositionally biased region" description="Polar residues" evidence="2">
    <location>
        <begin position="1"/>
        <end position="14"/>
    </location>
</feature>
<dbReference type="EMBL" id="WIXE01014163">
    <property type="protein sequence ID" value="KAK5974487.1"/>
    <property type="molecule type" value="Genomic_DNA"/>
</dbReference>
<evidence type="ECO:0000256" key="1">
    <source>
        <dbReference type="SAM" id="Coils"/>
    </source>
</evidence>
<feature type="non-terminal residue" evidence="3">
    <location>
        <position position="123"/>
    </location>
</feature>
<accession>A0AAN8FI28</accession>
<keyword evidence="4" id="KW-1185">Reference proteome</keyword>
<sequence>MSQSQVISMKLQRSAQERRRGNSQTQSRYGDKGQTRTAKTAHRVINPSHQNQHAQHVSPKRTESVPEQKDRVREHHEKHKGRLRVAKAYVEQNKILKERLKEIYEQLYAMKNAQQRELTSPQN</sequence>
<dbReference type="Proteomes" id="UP001331761">
    <property type="component" value="Unassembled WGS sequence"/>
</dbReference>
<protein>
    <submittedName>
        <fullName evidence="3">Uncharacterized protein</fullName>
    </submittedName>
</protein>
<reference evidence="3 4" key="1">
    <citation type="submission" date="2019-10" db="EMBL/GenBank/DDBJ databases">
        <title>Assembly and Annotation for the nematode Trichostrongylus colubriformis.</title>
        <authorList>
            <person name="Martin J."/>
        </authorList>
    </citation>
    <scope>NUCLEOTIDE SEQUENCE [LARGE SCALE GENOMIC DNA]</scope>
    <source>
        <strain evidence="3">G859</strain>
        <tissue evidence="3">Whole worm</tissue>
    </source>
</reference>
<evidence type="ECO:0000313" key="4">
    <source>
        <dbReference type="Proteomes" id="UP001331761"/>
    </source>
</evidence>
<feature type="region of interest" description="Disordered" evidence="2">
    <location>
        <begin position="1"/>
        <end position="81"/>
    </location>
</feature>
<evidence type="ECO:0000313" key="3">
    <source>
        <dbReference type="EMBL" id="KAK5974487.1"/>
    </source>
</evidence>
<name>A0AAN8FI28_TRICO</name>